<dbReference type="RefSeq" id="WP_136451883.1">
    <property type="nucleotide sequence ID" value="NZ_SSTI01000009.1"/>
</dbReference>
<evidence type="ECO:0000313" key="3">
    <source>
        <dbReference type="Proteomes" id="UP000308038"/>
    </source>
</evidence>
<evidence type="ECO:0000256" key="1">
    <source>
        <dbReference type="SAM" id="Phobius"/>
    </source>
</evidence>
<keyword evidence="1" id="KW-0812">Transmembrane</keyword>
<keyword evidence="3" id="KW-1185">Reference proteome</keyword>
<name>A0ABY2QF68_9SPHN</name>
<dbReference type="PANTHER" id="PTHR37314">
    <property type="entry name" value="SLR0142 PROTEIN"/>
    <property type="match status" value="1"/>
</dbReference>
<dbReference type="Proteomes" id="UP000308038">
    <property type="component" value="Unassembled WGS sequence"/>
</dbReference>
<feature type="transmembrane region" description="Helical" evidence="1">
    <location>
        <begin position="163"/>
        <end position="184"/>
    </location>
</feature>
<gene>
    <name evidence="2" type="ORF">E5988_12485</name>
</gene>
<dbReference type="Pfam" id="PF06912">
    <property type="entry name" value="DUF1275"/>
    <property type="match status" value="1"/>
</dbReference>
<comment type="caution">
    <text evidence="2">The sequence shown here is derived from an EMBL/GenBank/DDBJ whole genome shotgun (WGS) entry which is preliminary data.</text>
</comment>
<keyword evidence="1" id="KW-1133">Transmembrane helix</keyword>
<protein>
    <submittedName>
        <fullName evidence="2">DUF1275 domain-containing protein</fullName>
    </submittedName>
</protein>
<reference evidence="2 3" key="1">
    <citation type="submission" date="2019-04" db="EMBL/GenBank/DDBJ databases">
        <title>Microbes associate with the intestines of laboratory mice.</title>
        <authorList>
            <person name="Navarre W."/>
            <person name="Wong E."/>
            <person name="Huang K.C."/>
            <person name="Tropini C."/>
            <person name="Ng K."/>
            <person name="Yu B."/>
        </authorList>
    </citation>
    <scope>NUCLEOTIDE SEQUENCE [LARGE SCALE GENOMIC DNA]</scope>
    <source>
        <strain evidence="2 3">NM83_B4-11</strain>
    </source>
</reference>
<feature type="transmembrane region" description="Helical" evidence="1">
    <location>
        <begin position="190"/>
        <end position="210"/>
    </location>
</feature>
<feature type="transmembrane region" description="Helical" evidence="1">
    <location>
        <begin position="12"/>
        <end position="35"/>
    </location>
</feature>
<accession>A0ABY2QF68</accession>
<dbReference type="PANTHER" id="PTHR37314:SF4">
    <property type="entry name" value="UPF0700 TRANSMEMBRANE PROTEIN YOAK"/>
    <property type="match status" value="1"/>
</dbReference>
<proteinExistence type="predicted"/>
<evidence type="ECO:0000313" key="2">
    <source>
        <dbReference type="EMBL" id="THG39068.1"/>
    </source>
</evidence>
<keyword evidence="1" id="KW-0472">Membrane</keyword>
<organism evidence="2 3">
    <name type="scientific">Sphingomonas olei</name>
    <dbReference type="NCBI Taxonomy" id="1886787"/>
    <lineage>
        <taxon>Bacteria</taxon>
        <taxon>Pseudomonadati</taxon>
        <taxon>Pseudomonadota</taxon>
        <taxon>Alphaproteobacteria</taxon>
        <taxon>Sphingomonadales</taxon>
        <taxon>Sphingomonadaceae</taxon>
        <taxon>Sphingomonas</taxon>
    </lineage>
</organism>
<dbReference type="EMBL" id="SSTI01000009">
    <property type="protein sequence ID" value="THG39068.1"/>
    <property type="molecule type" value="Genomic_DNA"/>
</dbReference>
<feature type="transmembrane region" description="Helical" evidence="1">
    <location>
        <begin position="55"/>
        <end position="75"/>
    </location>
</feature>
<sequence length="218" mass="22877">MLRYGRNLRILAMGYAMLAGAVDAIGFLRSGGLFVSFMSGNSTRLSIGVTQSLTIAVAAATLVALFVAGVIFNVLIGESAPAHHRKFAATLTVTLLLVVAAAIDSAGRHRVAVAFLCVAMGSANAIFRRDGEVGIGVTYMTGTLVKLGHRLADLLRGTGDREWLSYFLLWLSLVLGGIAGASAFIWSPNAALWCAAATAAILSALTFWLMGDESRAAR</sequence>
<dbReference type="InterPro" id="IPR010699">
    <property type="entry name" value="DUF1275"/>
</dbReference>